<dbReference type="Gene3D" id="3.40.50.300">
    <property type="entry name" value="P-loop containing nucleotide triphosphate hydrolases"/>
    <property type="match status" value="1"/>
</dbReference>
<evidence type="ECO:0000313" key="1">
    <source>
        <dbReference type="EMBL" id="BBQ49419.1"/>
    </source>
</evidence>
<evidence type="ECO:0000313" key="2">
    <source>
        <dbReference type="Proteomes" id="UP000515758"/>
    </source>
</evidence>
<dbReference type="Proteomes" id="UP000515758">
    <property type="component" value="Chromosome"/>
</dbReference>
<organism evidence="1 2">
    <name type="scientific">Acinetobacter pittii</name>
    <name type="common">Acinetobacter genomosp. 3</name>
    <dbReference type="NCBI Taxonomy" id="48296"/>
    <lineage>
        <taxon>Bacteria</taxon>
        <taxon>Pseudomonadati</taxon>
        <taxon>Pseudomonadota</taxon>
        <taxon>Gammaproteobacteria</taxon>
        <taxon>Moraxellales</taxon>
        <taxon>Moraxellaceae</taxon>
        <taxon>Acinetobacter</taxon>
        <taxon>Acinetobacter calcoaceticus/baumannii complex</taxon>
    </lineage>
</organism>
<dbReference type="AlphaFoldDB" id="A0A4V2DT71"/>
<proteinExistence type="predicted"/>
<gene>
    <name evidence="1" type="ORF">WP2W18E11_24170</name>
</gene>
<dbReference type="RefSeq" id="WP_017481412.1">
    <property type="nucleotide sequence ID" value="NZ_AP021936.1"/>
</dbReference>
<sequence>MREFKLSKIWILSDLEKTANVFTFGPRMNLITSQKNSVGKSSLVKSILWTFGCEPYFDKLWKDQDISCRVEFTINSDIYTIFRHKNDYLVIRDEQSFFFNDFRKYVDFFCNLFNFFPMLENRSTKILELPSPAYYFVPFYIDQKRGWSSIFGSFKNLGQYQFWQKPILNYHCGITNDEISKLDYKISKNKFEIKTHEEERKKVENTIEIVSEINEENNFFNLNRAQLNDNLDLIDNDYESLIKDQNFSLSQLNIEKNIILDLKAQRNYSLKLAKELENDFFFATENISTDSVECPLCGTHHKNSLLEKSKLVKEKDDLFQLISQLDEEIYSAEIRLNFHKEELFVIGNALASLHTKISFDTEKLINCATTQRSINLIENKANQLIENKNIIINKLEDEITKNNEDKKLINNKFTKNEIFSEFREIFTELNSFLNTDYSTDVISKSNIHSYTQFDTNGGAADSTRSIFLYHSILIKLIEGFSKEVIAPFIIDTPNQQEQAKENYEKIISTLFNKFSENIQIFLCAMENTALDPFKENANVITLSCKKSLLQKEKYIDVLKYFTDLKKEIDSNTIITF</sequence>
<dbReference type="EMBL" id="AP021936">
    <property type="protein sequence ID" value="BBQ49419.1"/>
    <property type="molecule type" value="Genomic_DNA"/>
</dbReference>
<name>A0A4V2DT71_ACIPI</name>
<reference evidence="1 2" key="1">
    <citation type="submission" date="2019-12" db="EMBL/GenBank/DDBJ databases">
        <title>complete genome sequences of Acinetobacter pittii str. WP2-W18-ESBL-11 isolated from wastewater treatment plant effluent.</title>
        <authorList>
            <person name="Sekizuka T."/>
            <person name="Itokawa K."/>
            <person name="Yatsu K."/>
            <person name="Inamine Y."/>
            <person name="Kuroda M."/>
        </authorList>
    </citation>
    <scope>NUCLEOTIDE SEQUENCE [LARGE SCALE GENOMIC DNA]</scope>
    <source>
        <strain evidence="1 2">WP2-W18-ESBL-11</strain>
    </source>
</reference>
<protein>
    <submittedName>
        <fullName evidence="1">Uncharacterized protein</fullName>
    </submittedName>
</protein>
<dbReference type="InterPro" id="IPR027417">
    <property type="entry name" value="P-loop_NTPase"/>
</dbReference>
<accession>A0A4V2DT71</accession>